<dbReference type="EMBL" id="KN824910">
    <property type="protein sequence ID" value="KIK98031.1"/>
    <property type="molecule type" value="Genomic_DNA"/>
</dbReference>
<organism evidence="1 2">
    <name type="scientific">Paxillus rubicundulus Ve08.2h10</name>
    <dbReference type="NCBI Taxonomy" id="930991"/>
    <lineage>
        <taxon>Eukaryota</taxon>
        <taxon>Fungi</taxon>
        <taxon>Dikarya</taxon>
        <taxon>Basidiomycota</taxon>
        <taxon>Agaricomycotina</taxon>
        <taxon>Agaricomycetes</taxon>
        <taxon>Agaricomycetidae</taxon>
        <taxon>Boletales</taxon>
        <taxon>Paxilineae</taxon>
        <taxon>Paxillaceae</taxon>
        <taxon>Paxillus</taxon>
    </lineage>
</organism>
<dbReference type="InParanoid" id="A0A0D0E265"/>
<gene>
    <name evidence="1" type="ORF">PAXRUDRAFT_736149</name>
</gene>
<keyword evidence="2" id="KW-1185">Reference proteome</keyword>
<protein>
    <submittedName>
        <fullName evidence="1">Uncharacterized protein</fullName>
    </submittedName>
</protein>
<sequence length="107" mass="11834">MGSGAYAPTFALFPIIHTIARRSGILWSFWALFACQPSFAVVQRMALSCALMYITASAPNQKSLGGANGLRQLQRPQFVGSDLPWRLPCLHISWNTALLVDMQYTLC</sequence>
<reference evidence="1 2" key="1">
    <citation type="submission" date="2014-04" db="EMBL/GenBank/DDBJ databases">
        <authorList>
            <consortium name="DOE Joint Genome Institute"/>
            <person name="Kuo A."/>
            <person name="Kohler A."/>
            <person name="Jargeat P."/>
            <person name="Nagy L.G."/>
            <person name="Floudas D."/>
            <person name="Copeland A."/>
            <person name="Barry K.W."/>
            <person name="Cichocki N."/>
            <person name="Veneault-Fourrey C."/>
            <person name="LaButti K."/>
            <person name="Lindquist E.A."/>
            <person name="Lipzen A."/>
            <person name="Lundell T."/>
            <person name="Morin E."/>
            <person name="Murat C."/>
            <person name="Sun H."/>
            <person name="Tunlid A."/>
            <person name="Henrissat B."/>
            <person name="Grigoriev I.V."/>
            <person name="Hibbett D.S."/>
            <person name="Martin F."/>
            <person name="Nordberg H.P."/>
            <person name="Cantor M.N."/>
            <person name="Hua S.X."/>
        </authorList>
    </citation>
    <scope>NUCLEOTIDE SEQUENCE [LARGE SCALE GENOMIC DNA]</scope>
    <source>
        <strain evidence="1 2">Ve08.2h10</strain>
    </source>
</reference>
<dbReference type="Proteomes" id="UP000054538">
    <property type="component" value="Unassembled WGS sequence"/>
</dbReference>
<dbReference type="OrthoDB" id="419616at2759"/>
<dbReference type="HOGENOM" id="CLU_2210844_0_0_1"/>
<accession>A0A0D0E265</accession>
<dbReference type="AlphaFoldDB" id="A0A0D0E265"/>
<reference evidence="2" key="2">
    <citation type="submission" date="2015-01" db="EMBL/GenBank/DDBJ databases">
        <title>Evolutionary Origins and Diversification of the Mycorrhizal Mutualists.</title>
        <authorList>
            <consortium name="DOE Joint Genome Institute"/>
            <consortium name="Mycorrhizal Genomics Consortium"/>
            <person name="Kohler A."/>
            <person name="Kuo A."/>
            <person name="Nagy L.G."/>
            <person name="Floudas D."/>
            <person name="Copeland A."/>
            <person name="Barry K.W."/>
            <person name="Cichocki N."/>
            <person name="Veneault-Fourrey C."/>
            <person name="LaButti K."/>
            <person name="Lindquist E.A."/>
            <person name="Lipzen A."/>
            <person name="Lundell T."/>
            <person name="Morin E."/>
            <person name="Murat C."/>
            <person name="Riley R."/>
            <person name="Ohm R."/>
            <person name="Sun H."/>
            <person name="Tunlid A."/>
            <person name="Henrissat B."/>
            <person name="Grigoriev I.V."/>
            <person name="Hibbett D.S."/>
            <person name="Martin F."/>
        </authorList>
    </citation>
    <scope>NUCLEOTIDE SEQUENCE [LARGE SCALE GENOMIC DNA]</scope>
    <source>
        <strain evidence="2">Ve08.2h10</strain>
    </source>
</reference>
<evidence type="ECO:0000313" key="2">
    <source>
        <dbReference type="Proteomes" id="UP000054538"/>
    </source>
</evidence>
<evidence type="ECO:0000313" key="1">
    <source>
        <dbReference type="EMBL" id="KIK98031.1"/>
    </source>
</evidence>
<name>A0A0D0E265_9AGAM</name>
<proteinExistence type="predicted"/>